<evidence type="ECO:0000256" key="2">
    <source>
        <dbReference type="SAM" id="Phobius"/>
    </source>
</evidence>
<keyword evidence="2" id="KW-0472">Membrane</keyword>
<evidence type="ECO:0000313" key="3">
    <source>
        <dbReference type="EMBL" id="MPN30799.1"/>
    </source>
</evidence>
<name>A0A645GYI8_9ZZZZ</name>
<evidence type="ECO:0000256" key="1">
    <source>
        <dbReference type="SAM" id="MobiDB-lite"/>
    </source>
</evidence>
<organism evidence="3">
    <name type="scientific">bioreactor metagenome</name>
    <dbReference type="NCBI Taxonomy" id="1076179"/>
    <lineage>
        <taxon>unclassified sequences</taxon>
        <taxon>metagenomes</taxon>
        <taxon>ecological metagenomes</taxon>
    </lineage>
</organism>
<proteinExistence type="predicted"/>
<comment type="caution">
    <text evidence="3">The sequence shown here is derived from an EMBL/GenBank/DDBJ whole genome shotgun (WGS) entry which is preliminary data.</text>
</comment>
<dbReference type="AlphaFoldDB" id="A0A645GYI8"/>
<gene>
    <name evidence="3" type="ORF">SDC9_178270</name>
</gene>
<keyword evidence="2" id="KW-0812">Transmembrane</keyword>
<protein>
    <submittedName>
        <fullName evidence="3">Uncharacterized protein</fullName>
    </submittedName>
</protein>
<accession>A0A645GYI8</accession>
<feature type="region of interest" description="Disordered" evidence="1">
    <location>
        <begin position="149"/>
        <end position="176"/>
    </location>
</feature>
<dbReference type="EMBL" id="VSSQ01082060">
    <property type="protein sequence ID" value="MPN30799.1"/>
    <property type="molecule type" value="Genomic_DNA"/>
</dbReference>
<feature type="transmembrane region" description="Helical" evidence="2">
    <location>
        <begin position="6"/>
        <end position="25"/>
    </location>
</feature>
<reference evidence="3" key="1">
    <citation type="submission" date="2019-08" db="EMBL/GenBank/DDBJ databases">
        <authorList>
            <person name="Kucharzyk K."/>
            <person name="Murdoch R.W."/>
            <person name="Higgins S."/>
            <person name="Loffler F."/>
        </authorList>
    </citation>
    <scope>NUCLEOTIDE SEQUENCE</scope>
</reference>
<keyword evidence="2" id="KW-1133">Transmembrane helix</keyword>
<feature type="compositionally biased region" description="Basic and acidic residues" evidence="1">
    <location>
        <begin position="149"/>
        <end position="165"/>
    </location>
</feature>
<sequence length="176" mass="20619">MWVLWIVLGIMLLIAIIGFIIWLVLKKKRKGYIFKPPVVLPAHVRAIRELDKLKEEKIWQQGREKEFYSKLTDILRNYLVEREGINAMEMTSGEILNEVRKLLEVESVYNNLKQILSTADLVKFAKYKPYPDENDLSMVNAYFFVNQTREPDPVPDKEELQKENNEVPEQGAAKPK</sequence>